<evidence type="ECO:0000313" key="3">
    <source>
        <dbReference type="EMBL" id="KAG5846282.1"/>
    </source>
</evidence>
<evidence type="ECO:0000256" key="1">
    <source>
        <dbReference type="ARBA" id="ARBA00010090"/>
    </source>
</evidence>
<dbReference type="GO" id="GO:0006869">
    <property type="term" value="P:lipid transport"/>
    <property type="evidence" value="ECO:0007669"/>
    <property type="project" value="InterPro"/>
</dbReference>
<name>A0A9D3S0W4_ANGAN</name>
<evidence type="ECO:0000313" key="4">
    <source>
        <dbReference type="Proteomes" id="UP001044222"/>
    </source>
</evidence>
<dbReference type="Proteomes" id="UP001044222">
    <property type="component" value="Chromosome 7"/>
</dbReference>
<gene>
    <name evidence="3" type="ORF">ANANG_G00148120</name>
</gene>
<dbReference type="InterPro" id="IPR008405">
    <property type="entry name" value="ApoL"/>
</dbReference>
<dbReference type="GO" id="GO:0042157">
    <property type="term" value="P:lipoprotein metabolic process"/>
    <property type="evidence" value="ECO:0007669"/>
    <property type="project" value="InterPro"/>
</dbReference>
<comment type="caution">
    <text evidence="3">The sequence shown here is derived from an EMBL/GenBank/DDBJ whole genome shotgun (WGS) entry which is preliminary data.</text>
</comment>
<dbReference type="GO" id="GO:0005576">
    <property type="term" value="C:extracellular region"/>
    <property type="evidence" value="ECO:0007669"/>
    <property type="project" value="InterPro"/>
</dbReference>
<dbReference type="GO" id="GO:0016020">
    <property type="term" value="C:membrane"/>
    <property type="evidence" value="ECO:0007669"/>
    <property type="project" value="TreeGrafter"/>
</dbReference>
<accession>A0A9D3S0W4</accession>
<proteinExistence type="inferred from homology"/>
<dbReference type="AlphaFoldDB" id="A0A9D3S0W4"/>
<organism evidence="3 4">
    <name type="scientific">Anguilla anguilla</name>
    <name type="common">European freshwater eel</name>
    <name type="synonym">Muraena anguilla</name>
    <dbReference type="NCBI Taxonomy" id="7936"/>
    <lineage>
        <taxon>Eukaryota</taxon>
        <taxon>Metazoa</taxon>
        <taxon>Chordata</taxon>
        <taxon>Craniata</taxon>
        <taxon>Vertebrata</taxon>
        <taxon>Euteleostomi</taxon>
        <taxon>Actinopterygii</taxon>
        <taxon>Neopterygii</taxon>
        <taxon>Teleostei</taxon>
        <taxon>Anguilliformes</taxon>
        <taxon>Anguillidae</taxon>
        <taxon>Anguilla</taxon>
    </lineage>
</organism>
<dbReference type="PANTHER" id="PTHR14096">
    <property type="entry name" value="APOLIPOPROTEIN L"/>
    <property type="match status" value="1"/>
</dbReference>
<reference evidence="3" key="1">
    <citation type="submission" date="2021-01" db="EMBL/GenBank/DDBJ databases">
        <title>A chromosome-scale assembly of European eel, Anguilla anguilla.</title>
        <authorList>
            <person name="Henkel C."/>
            <person name="Jong-Raadsen S.A."/>
            <person name="Dufour S."/>
            <person name="Weltzien F.-A."/>
            <person name="Palstra A.P."/>
            <person name="Pelster B."/>
            <person name="Spaink H.P."/>
            <person name="Van Den Thillart G.E."/>
            <person name="Jansen H."/>
            <person name="Zahm M."/>
            <person name="Klopp C."/>
            <person name="Cedric C."/>
            <person name="Louis A."/>
            <person name="Berthelot C."/>
            <person name="Parey E."/>
            <person name="Roest Crollius H."/>
            <person name="Montfort J."/>
            <person name="Robinson-Rechavi M."/>
            <person name="Bucao C."/>
            <person name="Bouchez O."/>
            <person name="Gislard M."/>
            <person name="Lluch J."/>
            <person name="Milhes M."/>
            <person name="Lampietro C."/>
            <person name="Lopez Roques C."/>
            <person name="Donnadieu C."/>
            <person name="Braasch I."/>
            <person name="Desvignes T."/>
            <person name="Postlethwait J."/>
            <person name="Bobe J."/>
            <person name="Guiguen Y."/>
            <person name="Dirks R."/>
        </authorList>
    </citation>
    <scope>NUCLEOTIDE SEQUENCE</scope>
    <source>
        <strain evidence="3">Tag_6206</strain>
        <tissue evidence="3">Liver</tissue>
    </source>
</reference>
<keyword evidence="4" id="KW-1185">Reference proteome</keyword>
<feature type="region of interest" description="Disordered" evidence="2">
    <location>
        <begin position="41"/>
        <end position="87"/>
    </location>
</feature>
<dbReference type="PANTHER" id="PTHR14096:SF64">
    <property type="match status" value="1"/>
</dbReference>
<protein>
    <submittedName>
        <fullName evidence="3">Uncharacterized protein</fullName>
    </submittedName>
</protein>
<feature type="compositionally biased region" description="Basic and acidic residues" evidence="2">
    <location>
        <begin position="47"/>
        <end position="64"/>
    </location>
</feature>
<feature type="compositionally biased region" description="Basic and acidic residues" evidence="2">
    <location>
        <begin position="74"/>
        <end position="87"/>
    </location>
</feature>
<dbReference type="GO" id="GO:0008289">
    <property type="term" value="F:lipid binding"/>
    <property type="evidence" value="ECO:0007669"/>
    <property type="project" value="InterPro"/>
</dbReference>
<dbReference type="EMBL" id="JAFIRN010000007">
    <property type="protein sequence ID" value="KAG5846282.1"/>
    <property type="molecule type" value="Genomic_DNA"/>
</dbReference>
<evidence type="ECO:0000256" key="2">
    <source>
        <dbReference type="SAM" id="MobiDB-lite"/>
    </source>
</evidence>
<dbReference type="Pfam" id="PF05461">
    <property type="entry name" value="ApoL"/>
    <property type="match status" value="1"/>
</dbReference>
<comment type="similarity">
    <text evidence="1">Belongs to the apolipoprotein L family.</text>
</comment>
<sequence>MERGKEIEDGEYEEYVWRRRQSSRMLQGMLKRVGHVPFHPIQAAPSDSKHDLFKTPLPKLKENGHITANGSRSPDLKSTRNKDHESWDSKEYPVYQNVFLIGEEKCVEDWPEDSPELCPDWKPPGRLRLRRESMKVLSGTRMEWGNQDPMENNAENNYKAKKSRRFTLPIPTRRQSKSEAELVQKGADLFKGRVGEEDEQDVAEEYRLQRQKRGKKFRITFLQRRDSKGATLPETPPGATCKNYHLSEAAESEAELVQKGADLFKGREGEEDEQDVAEEYRLQRQKRGKKFRITFLQRRDSKGATLPETPPGATCKNYHLSEAAESEAELVQKGADLFKGREGEEDEQDVAEEYRLQRQKRGKKFRITFLQRRDSKGATLPETPPGATCKNYHLSEAAEAEWLSAQRDESLVNGGKVEETGGMEDGDTDSLMEWWNTVEQWDELPSDDEDWVGDGEVKELKVLAEKVQKGIHVFNKVFMEQAEGLWQHIIDLNAIAENINEFHKKAKIASITGGTTSAVGGVTAIAGLALAPVTLGASLIITAVGIGVATAGGLTSASASISDSVHNSQDRKKVERIVEDYQTKMADISKCLRYVQQGLEKLLAYNLLKMDLAGEQGLGLSRAVQMASEASGASERAVQLSSQVSTVLTGLFQGMDDYYMDKDSRELKKGCKTEFAAKIREVANRLHEALVELNSIREELQDTVYNI</sequence>